<evidence type="ECO:0000256" key="2">
    <source>
        <dbReference type="ARBA" id="ARBA00022801"/>
    </source>
</evidence>
<dbReference type="InterPro" id="IPR036971">
    <property type="entry name" value="PDEase_catalytic_dom_sf"/>
</dbReference>
<proteinExistence type="predicted"/>
<dbReference type="GO" id="GO:0046872">
    <property type="term" value="F:metal ion binding"/>
    <property type="evidence" value="ECO:0007669"/>
    <property type="project" value="UniProtKB-KW"/>
</dbReference>
<sequence>MKNIMMTTSDLSGQAKSFFVAKKISDGVYKEYYQQGDVEKEMGLCPLDMLDRDKQENIPDDRDAIVLPPPKPHSTRVALDALLSQVYETPKPE</sequence>
<dbReference type="AlphaFoldDB" id="A0A7R9NYX8"/>
<accession>A0A7R9NYX8</accession>
<evidence type="ECO:0000256" key="1">
    <source>
        <dbReference type="ARBA" id="ARBA00022723"/>
    </source>
</evidence>
<dbReference type="GO" id="GO:0007165">
    <property type="term" value="P:signal transduction"/>
    <property type="evidence" value="ECO:0007669"/>
    <property type="project" value="InterPro"/>
</dbReference>
<evidence type="ECO:0000313" key="4">
    <source>
        <dbReference type="EMBL" id="CAD7461432.1"/>
    </source>
</evidence>
<dbReference type="Pfam" id="PF00233">
    <property type="entry name" value="PDEase_I"/>
    <property type="match status" value="1"/>
</dbReference>
<evidence type="ECO:0000259" key="3">
    <source>
        <dbReference type="PROSITE" id="PS51845"/>
    </source>
</evidence>
<gene>
    <name evidence="4" type="ORF">TTEB3V08_LOCUS9341</name>
</gene>
<dbReference type="EMBL" id="OE004751">
    <property type="protein sequence ID" value="CAD7461432.1"/>
    <property type="molecule type" value="Genomic_DNA"/>
</dbReference>
<dbReference type="InterPro" id="IPR002073">
    <property type="entry name" value="PDEase_catalytic_dom"/>
</dbReference>
<dbReference type="Gene3D" id="1.10.1300.10">
    <property type="entry name" value="3'5'-cyclic nucleotide phosphodiesterase, catalytic domain"/>
    <property type="match status" value="1"/>
</dbReference>
<dbReference type="PROSITE" id="PS51845">
    <property type="entry name" value="PDEASE_I_2"/>
    <property type="match status" value="1"/>
</dbReference>
<keyword evidence="2" id="KW-0378">Hydrolase</keyword>
<protein>
    <recommendedName>
        <fullName evidence="3">PDEase domain-containing protein</fullName>
    </recommendedName>
</protein>
<organism evidence="4">
    <name type="scientific">Timema tahoe</name>
    <dbReference type="NCBI Taxonomy" id="61484"/>
    <lineage>
        <taxon>Eukaryota</taxon>
        <taxon>Metazoa</taxon>
        <taxon>Ecdysozoa</taxon>
        <taxon>Arthropoda</taxon>
        <taxon>Hexapoda</taxon>
        <taxon>Insecta</taxon>
        <taxon>Pterygota</taxon>
        <taxon>Neoptera</taxon>
        <taxon>Polyneoptera</taxon>
        <taxon>Phasmatodea</taxon>
        <taxon>Timematodea</taxon>
        <taxon>Timematoidea</taxon>
        <taxon>Timematidae</taxon>
        <taxon>Timema</taxon>
    </lineage>
</organism>
<dbReference type="PANTHER" id="PTHR11347">
    <property type="entry name" value="CYCLIC NUCLEOTIDE PHOSPHODIESTERASE"/>
    <property type="match status" value="1"/>
</dbReference>
<keyword evidence="1" id="KW-0479">Metal-binding</keyword>
<dbReference type="GO" id="GO:0004114">
    <property type="term" value="F:3',5'-cyclic-nucleotide phosphodiesterase activity"/>
    <property type="evidence" value="ECO:0007669"/>
    <property type="project" value="InterPro"/>
</dbReference>
<dbReference type="SUPFAM" id="SSF109604">
    <property type="entry name" value="HD-domain/PDEase-like"/>
    <property type="match status" value="1"/>
</dbReference>
<feature type="domain" description="PDEase" evidence="3">
    <location>
        <begin position="1"/>
        <end position="93"/>
    </location>
</feature>
<reference evidence="4" key="1">
    <citation type="submission" date="2020-11" db="EMBL/GenBank/DDBJ databases">
        <authorList>
            <person name="Tran Van P."/>
        </authorList>
    </citation>
    <scope>NUCLEOTIDE SEQUENCE</scope>
</reference>
<name>A0A7R9NYX8_9NEOP</name>